<protein>
    <submittedName>
        <fullName evidence="5">Uncharacterized protein LOC107025263</fullName>
    </submittedName>
</protein>
<evidence type="ECO:0000313" key="5">
    <source>
        <dbReference type="RefSeq" id="XP_027774346.1"/>
    </source>
</evidence>
<dbReference type="GeneID" id="107025263"/>
<reference evidence="5" key="2">
    <citation type="submission" date="2025-08" db="UniProtKB">
        <authorList>
            <consortium name="RefSeq"/>
        </authorList>
    </citation>
    <scope>IDENTIFICATION</scope>
</reference>
<proteinExistence type="inferred from homology"/>
<dbReference type="NCBIfam" id="TIGR00756">
    <property type="entry name" value="PPR"/>
    <property type="match status" value="2"/>
</dbReference>
<keyword evidence="2" id="KW-0677">Repeat</keyword>
<dbReference type="Pfam" id="PF13041">
    <property type="entry name" value="PPR_2"/>
    <property type="match status" value="1"/>
</dbReference>
<sequence length="1006" mass="115837">MMKLVQQSWWKFRTCFVRVSSSYSTIAETIASLDLTNKDEQICKPLTSSAKDALYNRLLYLNRSKESVISVLEKWDTEQNPIKYEELLSIVKQFRSYRRYNQALQIFEWMKKSKNFDISPRDFAVELDLVSKAHGLEAAETYFTSIPDDSRTYQVYGALLNCYADANVFKKAEDTMQKLKELGYAGTLAYNVMTTLYAKLGYLEKLQSLVLEMEDNGIFGDLISYNILLNVYASIPNVSEMEKVLMKLEADPLLIDWSSYAIVAKGYLKAGNREKANESLKKCEHRLMGKREKLGIDMLITLYTSMGNKDDVYRIWNKYKQKVKRHNSSYHCMIRGLEKLDALDGAEEIFAEWETNRVQFDIRIPNLLISAYCKKGHMEKAISIIEQLEESGKYPNGSTWNRLALGYCVQNDMDKAVDTMKKAILASQPGWKPHFQSLAFCVKYLQSIGDTQGEEELKDLLRVRGLCSKEFERSLDKYIEIGYRKSEALNETDNEEIFADFDRSEAYSAFLVRMVKLVQQSWWKFSTCFFRVSSSSYSTNTETLASLFLPDKDEQASPKNALNSKLLYLTRSKDSVISVLDKWVTEQNPIRYEDLQIIVRQFRAYRRYNHALQVFEWIKKSKDFDISPRDFAVELDLVSKAHGLEAAETYFTSIPDDLRTYQVYGALLNCYANAMVLKKAEDTMQKLKELAYAGTVAYNVMMTLYAKLGYLEKLQSLMLEMEDKGVSGDMISYSILLNAYASVPDVREMEKVLMKMEADPLLINWSPYTVVAKGYLKAGDIEKANESLKKCEYRLKGKREKLGIDMLITLYTSMGNKDDVYRIWNKYNKKVKHHNSSYHCMIRGLEKLDDLDGAEKIFAEWETNRVHFDIRIPNLLISAYCKKGHMEKAISLIEQLEASGKHPNGSSWNRLALGYCVQNDMDKAVETMKKAILASKPGWKPHFHSLASCVKYLQSKGDTQGEEELKDLLRVRGLCSKEFEGGLDKYIEIGNRKSEALNETDLEETC</sequence>
<evidence type="ECO:0000256" key="1">
    <source>
        <dbReference type="ARBA" id="ARBA00007626"/>
    </source>
</evidence>
<dbReference type="PROSITE" id="PS51375">
    <property type="entry name" value="PPR"/>
    <property type="match status" value="3"/>
</dbReference>
<dbReference type="InterPro" id="IPR011990">
    <property type="entry name" value="TPR-like_helical_dom_sf"/>
</dbReference>
<evidence type="ECO:0000256" key="3">
    <source>
        <dbReference type="PROSITE-ProRule" id="PRU00708"/>
    </source>
</evidence>
<dbReference type="SUPFAM" id="SSF48452">
    <property type="entry name" value="TPR-like"/>
    <property type="match status" value="3"/>
</dbReference>
<feature type="repeat" description="PPR" evidence="3">
    <location>
        <begin position="361"/>
        <end position="395"/>
    </location>
</feature>
<reference evidence="4" key="1">
    <citation type="journal article" date="2014" name="Nat. Genet.">
        <title>The genome of the stress-tolerant wild tomato species Solanum pennellii.</title>
        <authorList>
            <person name="Bolger A."/>
            <person name="Scossa F."/>
            <person name="Bolger M.E."/>
            <person name="Lanz C."/>
            <person name="Maumus F."/>
            <person name="Tohge T."/>
            <person name="Quesneville H."/>
            <person name="Alseekh S."/>
            <person name="Sorensen I."/>
            <person name="Lichtenstein G."/>
            <person name="Fich E.A."/>
            <person name="Conte M."/>
            <person name="Keller H."/>
            <person name="Schneeberger K."/>
            <person name="Schwacke R."/>
            <person name="Ofner I."/>
            <person name="Vrebalov J."/>
            <person name="Xu Y."/>
            <person name="Osorio S."/>
            <person name="Aflitos S.A."/>
            <person name="Schijlen E."/>
            <person name="Jimenez-Gomez J.M."/>
            <person name="Ryngajllo M."/>
            <person name="Kimura S."/>
            <person name="Kumar R."/>
            <person name="Koenig D."/>
            <person name="Headland L.R."/>
            <person name="Maloof J.N."/>
            <person name="Sinha N."/>
            <person name="van Ham R.C."/>
            <person name="Lankhorst R.K."/>
            <person name="Mao L."/>
            <person name="Vogel A."/>
            <person name="Arsova B."/>
            <person name="Panstruga R."/>
            <person name="Fei Z."/>
            <person name="Rose J.K."/>
            <person name="Zamir D."/>
            <person name="Carrari F."/>
            <person name="Giovannoni J.J."/>
            <person name="Weigel D."/>
            <person name="Usadel B."/>
            <person name="Fernie A.R."/>
        </authorList>
    </citation>
    <scope>NUCLEOTIDE SEQUENCE [LARGE SCALE GENOMIC DNA]</scope>
    <source>
        <strain evidence="4">cv. LA0716</strain>
    </source>
</reference>
<comment type="similarity">
    <text evidence="1">Belongs to the PPR family. P subfamily.</text>
</comment>
<feature type="repeat" description="PPR" evidence="3">
    <location>
        <begin position="869"/>
        <end position="903"/>
    </location>
</feature>
<dbReference type="RefSeq" id="XP_027774346.1">
    <property type="nucleotide sequence ID" value="XM_027918545.1"/>
</dbReference>
<dbReference type="Proteomes" id="UP000694930">
    <property type="component" value="Chromosome 7"/>
</dbReference>
<accession>A0ABM1VF28</accession>
<dbReference type="Pfam" id="PF01535">
    <property type="entry name" value="PPR"/>
    <property type="match status" value="8"/>
</dbReference>
<evidence type="ECO:0000313" key="4">
    <source>
        <dbReference type="Proteomes" id="UP000694930"/>
    </source>
</evidence>
<organism evidence="4 5">
    <name type="scientific">Solanum pennellii</name>
    <name type="common">Tomato</name>
    <name type="synonym">Lycopersicon pennellii</name>
    <dbReference type="NCBI Taxonomy" id="28526"/>
    <lineage>
        <taxon>Eukaryota</taxon>
        <taxon>Viridiplantae</taxon>
        <taxon>Streptophyta</taxon>
        <taxon>Embryophyta</taxon>
        <taxon>Tracheophyta</taxon>
        <taxon>Spermatophyta</taxon>
        <taxon>Magnoliopsida</taxon>
        <taxon>eudicotyledons</taxon>
        <taxon>Gunneridae</taxon>
        <taxon>Pentapetalae</taxon>
        <taxon>asterids</taxon>
        <taxon>lamiids</taxon>
        <taxon>Solanales</taxon>
        <taxon>Solanaceae</taxon>
        <taxon>Solanoideae</taxon>
        <taxon>Solaneae</taxon>
        <taxon>Solanum</taxon>
        <taxon>Solanum subgen. Lycopersicon</taxon>
    </lineage>
</organism>
<gene>
    <name evidence="5" type="primary">LOC107025263</name>
</gene>
<dbReference type="Gene3D" id="1.25.40.10">
    <property type="entry name" value="Tetratricopeptide repeat domain"/>
    <property type="match status" value="6"/>
</dbReference>
<feature type="repeat" description="PPR" evidence="3">
    <location>
        <begin position="694"/>
        <end position="728"/>
    </location>
</feature>
<keyword evidence="4" id="KW-1185">Reference proteome</keyword>
<evidence type="ECO:0000256" key="2">
    <source>
        <dbReference type="ARBA" id="ARBA00022737"/>
    </source>
</evidence>
<dbReference type="InterPro" id="IPR002885">
    <property type="entry name" value="PPR_rpt"/>
</dbReference>
<dbReference type="PANTHER" id="PTHR45717">
    <property type="entry name" value="OS12G0527900 PROTEIN"/>
    <property type="match status" value="1"/>
</dbReference>
<dbReference type="PANTHER" id="PTHR45717:SF10">
    <property type="entry name" value="OS10G0501000 PROTEIN"/>
    <property type="match status" value="1"/>
</dbReference>
<name>A0ABM1VF28_SOLPN</name>